<dbReference type="AlphaFoldDB" id="M1DU59"/>
<dbReference type="PaxDb" id="4113-PGSC0003DMT400094446"/>
<feature type="compositionally biased region" description="Basic and acidic residues" evidence="1">
    <location>
        <begin position="103"/>
        <end position="121"/>
    </location>
</feature>
<reference evidence="3" key="1">
    <citation type="journal article" date="2011" name="Nature">
        <title>Genome sequence and analysis of the tuber crop potato.</title>
        <authorList>
            <consortium name="The Potato Genome Sequencing Consortium"/>
        </authorList>
    </citation>
    <scope>NUCLEOTIDE SEQUENCE [LARGE SCALE GENOMIC DNA]</scope>
    <source>
        <strain evidence="3">cv. DM1-3 516 R44</strain>
    </source>
</reference>
<feature type="region of interest" description="Disordered" evidence="1">
    <location>
        <begin position="63"/>
        <end position="121"/>
    </location>
</feature>
<proteinExistence type="predicted"/>
<protein>
    <submittedName>
        <fullName evidence="2">Uncharacterized protein</fullName>
    </submittedName>
</protein>
<sequence length="121" mass="13343">MIHSALRRVASSIAKLAFSQGWTSGTFGELKDNSVIGLGDHQIFPSSTSSGFSLLFTRDDIAQPEPTRALGKRHHSSHVSDTTEDARARKQERQQNNQARRASIVDEESHQQRARESISGA</sequence>
<feature type="compositionally biased region" description="Basic and acidic residues" evidence="1">
    <location>
        <begin position="84"/>
        <end position="93"/>
    </location>
</feature>
<dbReference type="Proteomes" id="UP000011115">
    <property type="component" value="Unassembled WGS sequence"/>
</dbReference>
<reference evidence="2" key="2">
    <citation type="submission" date="2015-06" db="UniProtKB">
        <authorList>
            <consortium name="EnsemblPlants"/>
        </authorList>
    </citation>
    <scope>IDENTIFICATION</scope>
    <source>
        <strain evidence="2">DM1-3 516 R44</strain>
    </source>
</reference>
<evidence type="ECO:0000256" key="1">
    <source>
        <dbReference type="SAM" id="MobiDB-lite"/>
    </source>
</evidence>
<dbReference type="HOGENOM" id="CLU_2042189_0_0_1"/>
<evidence type="ECO:0000313" key="3">
    <source>
        <dbReference type="Proteomes" id="UP000011115"/>
    </source>
</evidence>
<accession>M1DU59</accession>
<name>M1DU59_SOLTU</name>
<dbReference type="InParanoid" id="M1DU59"/>
<dbReference type="Gramene" id="PGSC0003DMT400094446">
    <property type="protein sequence ID" value="PGSC0003DMT400094446"/>
    <property type="gene ID" value="PGSC0003DMG400044017"/>
</dbReference>
<evidence type="ECO:0000313" key="2">
    <source>
        <dbReference type="EnsemblPlants" id="PGSC0003DMT400094446"/>
    </source>
</evidence>
<dbReference type="EnsemblPlants" id="PGSC0003DMT400094446">
    <property type="protein sequence ID" value="PGSC0003DMT400094446"/>
    <property type="gene ID" value="PGSC0003DMG400044017"/>
</dbReference>
<organism evidence="2 3">
    <name type="scientific">Solanum tuberosum</name>
    <name type="common">Potato</name>
    <dbReference type="NCBI Taxonomy" id="4113"/>
    <lineage>
        <taxon>Eukaryota</taxon>
        <taxon>Viridiplantae</taxon>
        <taxon>Streptophyta</taxon>
        <taxon>Embryophyta</taxon>
        <taxon>Tracheophyta</taxon>
        <taxon>Spermatophyta</taxon>
        <taxon>Magnoliopsida</taxon>
        <taxon>eudicotyledons</taxon>
        <taxon>Gunneridae</taxon>
        <taxon>Pentapetalae</taxon>
        <taxon>asterids</taxon>
        <taxon>lamiids</taxon>
        <taxon>Solanales</taxon>
        <taxon>Solanaceae</taxon>
        <taxon>Solanoideae</taxon>
        <taxon>Solaneae</taxon>
        <taxon>Solanum</taxon>
    </lineage>
</organism>
<keyword evidence="3" id="KW-1185">Reference proteome</keyword>